<evidence type="ECO:0000313" key="3">
    <source>
        <dbReference type="Proteomes" id="UP000032675"/>
    </source>
</evidence>
<dbReference type="PIRSF" id="PIRSF007056">
    <property type="entry name" value="UCP007056"/>
    <property type="match status" value="1"/>
</dbReference>
<dbReference type="InterPro" id="IPR012036">
    <property type="entry name" value="Phage_Mu_Gp28"/>
</dbReference>
<gene>
    <name evidence="2" type="ORF">Geu3261_0144_026</name>
</gene>
<dbReference type="InterPro" id="IPR027417">
    <property type="entry name" value="P-loop_NTPase"/>
</dbReference>
<name>A0A0D6Q140_KOMEU</name>
<feature type="compositionally biased region" description="Acidic residues" evidence="1">
    <location>
        <begin position="496"/>
        <end position="507"/>
    </location>
</feature>
<evidence type="ECO:0000313" key="2">
    <source>
        <dbReference type="EMBL" id="GAN97154.1"/>
    </source>
</evidence>
<sequence length="517" mass="57566">MNREEFSALFLSYQTELMATTATEAVTVAEKSRRIGYSWAASYRAALTAAAGADAGGMDVFYVGYNLEMAREFIDYCAEHLKQIDGIVATVQESVFRDPDNPDKDCKVFRIDLASGFKILALPSVPRALRGMQGLVIIDEAAFHDDLEELLKAALALLMWGGRVLVISTHDGDTNPFNKLVQDIRAGRKPYKLLRVTFDDALEAGLYRKICERKGEEWTAEKEAAWRQEIIDAYGDAADEELFCIPSPSTGSAIPLALIEAREVRGTPVVRWSQKTEFTLLDEHVRKSEALRFCETELLPLLEELDPKVAHALGQDFARNGDLSVIWPLAIERSLLRRTPFIVELHNIPFDQQRQILWYIIDRLPCFRAGKLDARGNGQWLAEVTMQEYGSRIEAVMLSEAWYRDNMPPFKAAFEDGNITVPADSGVQDDIRSLKIVRGVIRVPEQRVTQKGGAKRHGDAAIAGALAYAASRADPEEYGYQAAPRNSTTTDHDPDSPADDAPDDDDMGIGMRGSVDF</sequence>
<reference evidence="2 3" key="1">
    <citation type="submission" date="2012-11" db="EMBL/GenBank/DDBJ databases">
        <title>Whole genome sequence of Gluconacetobacter europaeus NBRC3261.</title>
        <authorList>
            <person name="Azuma Y."/>
            <person name="Higashiura N."/>
            <person name="Hirakawa H."/>
            <person name="Matsushita K."/>
        </authorList>
    </citation>
    <scope>NUCLEOTIDE SEQUENCE [LARGE SCALE GENOMIC DNA]</scope>
    <source>
        <strain evidence="2 3">NBRC 3261</strain>
    </source>
</reference>
<protein>
    <submittedName>
        <fullName evidence="2">Mu-like prophage FluMu protein gp28</fullName>
    </submittedName>
</protein>
<feature type="region of interest" description="Disordered" evidence="1">
    <location>
        <begin position="475"/>
        <end position="517"/>
    </location>
</feature>
<comment type="caution">
    <text evidence="2">The sequence shown here is derived from an EMBL/GenBank/DDBJ whole genome shotgun (WGS) entry which is preliminary data.</text>
</comment>
<dbReference type="Gene3D" id="3.40.50.300">
    <property type="entry name" value="P-loop containing nucleotide triphosphate hydrolases"/>
    <property type="match status" value="1"/>
</dbReference>
<dbReference type="RefSeq" id="WP_052957794.1">
    <property type="nucleotide sequence ID" value="NZ_BANI01000127.1"/>
</dbReference>
<organism evidence="2 3">
    <name type="scientific">Komagataeibacter europaeus NBRC 3261</name>
    <dbReference type="NCBI Taxonomy" id="1234669"/>
    <lineage>
        <taxon>Bacteria</taxon>
        <taxon>Pseudomonadati</taxon>
        <taxon>Pseudomonadota</taxon>
        <taxon>Alphaproteobacteria</taxon>
        <taxon>Acetobacterales</taxon>
        <taxon>Acetobacteraceae</taxon>
        <taxon>Komagataeibacter</taxon>
    </lineage>
</organism>
<dbReference type="EMBL" id="BANI01000127">
    <property type="protein sequence ID" value="GAN97154.1"/>
    <property type="molecule type" value="Genomic_DNA"/>
</dbReference>
<accession>A0A0D6Q140</accession>
<proteinExistence type="predicted"/>
<dbReference type="Gene3D" id="3.30.420.240">
    <property type="match status" value="1"/>
</dbReference>
<dbReference type="Proteomes" id="UP000032675">
    <property type="component" value="Unassembled WGS sequence"/>
</dbReference>
<evidence type="ECO:0000256" key="1">
    <source>
        <dbReference type="SAM" id="MobiDB-lite"/>
    </source>
</evidence>
<dbReference type="AlphaFoldDB" id="A0A0D6Q140"/>